<dbReference type="EMBL" id="QXGM01000004">
    <property type="protein sequence ID" value="RSX53345.1"/>
    <property type="molecule type" value="Genomic_DNA"/>
</dbReference>
<evidence type="ECO:0000259" key="2">
    <source>
        <dbReference type="PROSITE" id="PS51272"/>
    </source>
</evidence>
<dbReference type="PROSITE" id="PS51272">
    <property type="entry name" value="SLH"/>
    <property type="match status" value="2"/>
</dbReference>
<protein>
    <submittedName>
        <fullName evidence="3">Internalin</fullName>
    </submittedName>
</protein>
<dbReference type="Gene3D" id="2.115.10.20">
    <property type="entry name" value="Glycosyl hydrolase domain, family 43"/>
    <property type="match status" value="1"/>
</dbReference>
<evidence type="ECO:0000313" key="3">
    <source>
        <dbReference type="EMBL" id="RSX53345.1"/>
    </source>
</evidence>
<dbReference type="InterPro" id="IPR001119">
    <property type="entry name" value="SLH_dom"/>
</dbReference>
<dbReference type="RefSeq" id="WP_125964076.1">
    <property type="nucleotide sequence ID" value="NZ_QXGM01000004.1"/>
</dbReference>
<comment type="caution">
    <text evidence="3">The sequence shown here is derived from an EMBL/GenBank/DDBJ whole genome shotgun (WGS) entry which is preliminary data.</text>
</comment>
<dbReference type="Proteomes" id="UP000287609">
    <property type="component" value="Unassembled WGS sequence"/>
</dbReference>
<organism evidence="3 4">
    <name type="scientific">Bifidobacterium dolichotidis</name>
    <dbReference type="NCBI Taxonomy" id="2306976"/>
    <lineage>
        <taxon>Bacteria</taxon>
        <taxon>Bacillati</taxon>
        <taxon>Actinomycetota</taxon>
        <taxon>Actinomycetes</taxon>
        <taxon>Bifidobacteriales</taxon>
        <taxon>Bifidobacteriaceae</taxon>
        <taxon>Bifidobacterium</taxon>
    </lineage>
</organism>
<feature type="signal peptide" evidence="1">
    <location>
        <begin position="1"/>
        <end position="32"/>
    </location>
</feature>
<dbReference type="Pfam" id="PF00395">
    <property type="entry name" value="SLH"/>
    <property type="match status" value="1"/>
</dbReference>
<sequence length="640" mass="72216">MHASWKKRLIGALTALAASVLIVASPITAAQADGVDSNTTEETYPDVMLGVFTNSERDHTDNFYASYDGVRFHKISHAFRDLFPNDETRNWAEGSGSEEHPVPMENVPWERKYKLWPFNCPSIIWHNGYFWMLANESNGGDNGKLRLVLSFSKDLVHWADQKPIHVNVPNLKYGNGEKTRFDAVAADWSVMPNGKIAVVVSMGKYGAWHGQAEKDTMAPYLVTFDQLSNSTDPAWNPMENDKVYYEVSDAQLINLPGDYNYTHNNRIDGSWYFEGDNAYLSIKRKGVTNEIFSTDKNLSDVGNVKAWKTVNSNVLTGYEAPSLTKFNGRYYMFTDELATWTPDDHVRKPYMRTGTHVQIGTSMTSFSGPKRVQATDSSGKSYTVAQMNNDKGDGPRHGTVITVTDPAAKKIIWEQYHASGWKDSQKMFHFWDLKFTNNESHEDDVEWLGATGITTGFPDGSFGGLRTIIRQDMAAFLYRLAGKPAFDAQNAPNPFSDVVKGKTPHWESILWLASTGISTGWDITDDEGKVIRKEFRPTVNVVRQDMAAFLHRLADYEQADPELSDPIDFRDVITDGPEEQRTPHAEHIVWLSRTGVTKGWKVGDQYEYRGSSNVMRQDMAAFLHRMSDNVLYPASDELAR</sequence>
<feature type="domain" description="SLH" evidence="2">
    <location>
        <begin position="492"/>
        <end position="564"/>
    </location>
</feature>
<name>A0A430FKA6_9BIFI</name>
<evidence type="ECO:0000313" key="4">
    <source>
        <dbReference type="Proteomes" id="UP000287609"/>
    </source>
</evidence>
<evidence type="ECO:0000256" key="1">
    <source>
        <dbReference type="SAM" id="SignalP"/>
    </source>
</evidence>
<proteinExistence type="predicted"/>
<dbReference type="InterPro" id="IPR023296">
    <property type="entry name" value="Glyco_hydro_beta-prop_sf"/>
</dbReference>
<dbReference type="AlphaFoldDB" id="A0A430FKA6"/>
<feature type="domain" description="SLH" evidence="2">
    <location>
        <begin position="428"/>
        <end position="491"/>
    </location>
</feature>
<keyword evidence="1" id="KW-0732">Signal</keyword>
<keyword evidence="4" id="KW-1185">Reference proteome</keyword>
<dbReference type="SUPFAM" id="SSF75005">
    <property type="entry name" value="Arabinanase/levansucrase/invertase"/>
    <property type="match status" value="1"/>
</dbReference>
<dbReference type="OrthoDB" id="3226523at2"/>
<feature type="chain" id="PRO_5019162872" evidence="1">
    <location>
        <begin position="33"/>
        <end position="640"/>
    </location>
</feature>
<reference evidence="3 4" key="1">
    <citation type="submission" date="2018-09" db="EMBL/GenBank/DDBJ databases">
        <title>Characterization of the phylogenetic diversity of five novel species belonging to the genus Bifidobacterium.</title>
        <authorList>
            <person name="Lugli G.A."/>
            <person name="Duranti S."/>
            <person name="Milani C."/>
        </authorList>
    </citation>
    <scope>NUCLEOTIDE SEQUENCE [LARGE SCALE GENOMIC DNA]</scope>
    <source>
        <strain evidence="3 4">2036B</strain>
    </source>
</reference>
<accession>A0A430FKA6</accession>
<gene>
    <name evidence="3" type="ORF">D2E26_1387</name>
</gene>